<proteinExistence type="predicted"/>
<feature type="compositionally biased region" description="Basic and acidic residues" evidence="1">
    <location>
        <begin position="143"/>
        <end position="154"/>
    </location>
</feature>
<organism evidence="2">
    <name type="scientific">Ixodes ricinus</name>
    <name type="common">Common tick</name>
    <name type="synonym">Acarus ricinus</name>
    <dbReference type="NCBI Taxonomy" id="34613"/>
    <lineage>
        <taxon>Eukaryota</taxon>
        <taxon>Metazoa</taxon>
        <taxon>Ecdysozoa</taxon>
        <taxon>Arthropoda</taxon>
        <taxon>Chelicerata</taxon>
        <taxon>Arachnida</taxon>
        <taxon>Acari</taxon>
        <taxon>Parasitiformes</taxon>
        <taxon>Ixodida</taxon>
        <taxon>Ixodoidea</taxon>
        <taxon>Ixodidae</taxon>
        <taxon>Ixodinae</taxon>
        <taxon>Ixodes</taxon>
    </lineage>
</organism>
<feature type="compositionally biased region" description="Basic residues" evidence="1">
    <location>
        <begin position="264"/>
        <end position="280"/>
    </location>
</feature>
<feature type="region of interest" description="Disordered" evidence="1">
    <location>
        <begin position="213"/>
        <end position="245"/>
    </location>
</feature>
<accession>A0A6B0V6Z2</accession>
<reference evidence="2" key="1">
    <citation type="submission" date="2019-12" db="EMBL/GenBank/DDBJ databases">
        <title>An insight into the sialome of adult female Ixodes ricinus ticks feeding for 6 days.</title>
        <authorList>
            <person name="Perner J."/>
            <person name="Ribeiro J.M.C."/>
        </authorList>
    </citation>
    <scope>NUCLEOTIDE SEQUENCE</scope>
    <source>
        <strain evidence="2">Semi-engorged</strain>
        <tissue evidence="2">Salivary glands</tissue>
    </source>
</reference>
<sequence length="305" mass="34609">MVQVTKTQAVIRLAMAALIAGPSAFGLHKHLSLTVPWLWNEHSLNQTRFPGGRIPHHASIHSNYVVPRQQSIWTICSRFLCHRDDRDTGMLLVEWRHEKPVPRQEQQCHGHRDQVVPDAGTVDFQLLPGSQHRHLVLRQVHERPREDAEHKKATTLDPHIFPNSSQGMTKLVKDAANHQRRNVVENVRDGKVDSWHRRLEDLHFWLPGRCASRHAHGAGGQDPDGWRDGQDADGGPQREPPVGPKEAPLSVLVVHAGNRRQHLVHRASRLGPGHQRHEHVSKRSDREARSADPRACDARNQPSHL</sequence>
<dbReference type="AlphaFoldDB" id="A0A6B0V6Z2"/>
<name>A0A6B0V6Z2_IXORI</name>
<feature type="region of interest" description="Disordered" evidence="1">
    <location>
        <begin position="143"/>
        <end position="166"/>
    </location>
</feature>
<feature type="compositionally biased region" description="Basic and acidic residues" evidence="1">
    <location>
        <begin position="281"/>
        <end position="297"/>
    </location>
</feature>
<dbReference type="EMBL" id="GIFC01015970">
    <property type="protein sequence ID" value="MXU98053.1"/>
    <property type="molecule type" value="Transcribed_RNA"/>
</dbReference>
<evidence type="ECO:0000313" key="2">
    <source>
        <dbReference type="EMBL" id="MXU98053.1"/>
    </source>
</evidence>
<feature type="region of interest" description="Disordered" evidence="1">
    <location>
        <begin position="264"/>
        <end position="305"/>
    </location>
</feature>
<evidence type="ECO:0000256" key="1">
    <source>
        <dbReference type="SAM" id="MobiDB-lite"/>
    </source>
</evidence>
<protein>
    <submittedName>
        <fullName evidence="2">Uncharacterized protein</fullName>
    </submittedName>
</protein>